<gene>
    <name evidence="2" type="ORF">DF223_12985</name>
</gene>
<dbReference type="PANTHER" id="PTHR11079">
    <property type="entry name" value="CYTOSINE DEAMINASE FAMILY MEMBER"/>
    <property type="match status" value="1"/>
</dbReference>
<dbReference type="PANTHER" id="PTHR11079:SF161">
    <property type="entry name" value="CMP_DCMP-TYPE DEAMINASE DOMAIN-CONTAINING PROTEIN"/>
    <property type="match status" value="1"/>
</dbReference>
<name>A0A2U1TCI4_9MICO</name>
<dbReference type="Gene3D" id="3.40.140.10">
    <property type="entry name" value="Cytidine Deaminase, domain 2"/>
    <property type="match status" value="1"/>
</dbReference>
<protein>
    <submittedName>
        <fullName evidence="2">tRNA-specific adenosine deaminase</fullName>
    </submittedName>
</protein>
<dbReference type="RefSeq" id="WP_108963476.1">
    <property type="nucleotide sequence ID" value="NZ_QEFB01000013.1"/>
</dbReference>
<organism evidence="2 3">
    <name type="scientific">Mycetocola zhujimingii</name>
    <dbReference type="NCBI Taxonomy" id="2079792"/>
    <lineage>
        <taxon>Bacteria</taxon>
        <taxon>Bacillati</taxon>
        <taxon>Actinomycetota</taxon>
        <taxon>Actinomycetes</taxon>
        <taxon>Micrococcales</taxon>
        <taxon>Microbacteriaceae</taxon>
        <taxon>Mycetocola</taxon>
    </lineage>
</organism>
<dbReference type="AlphaFoldDB" id="A0A2U1TCI4"/>
<dbReference type="InterPro" id="IPR016193">
    <property type="entry name" value="Cytidine_deaminase-like"/>
</dbReference>
<evidence type="ECO:0000259" key="1">
    <source>
        <dbReference type="PROSITE" id="PS51747"/>
    </source>
</evidence>
<evidence type="ECO:0000313" key="2">
    <source>
        <dbReference type="EMBL" id="PWC06493.1"/>
    </source>
</evidence>
<dbReference type="InterPro" id="IPR002125">
    <property type="entry name" value="CMP_dCMP_dom"/>
</dbReference>
<feature type="domain" description="CMP/dCMP-type deaminase" evidence="1">
    <location>
        <begin position="7"/>
        <end position="129"/>
    </location>
</feature>
<dbReference type="GO" id="GO:0006152">
    <property type="term" value="P:purine nucleoside catabolic process"/>
    <property type="evidence" value="ECO:0007669"/>
    <property type="project" value="TreeGrafter"/>
</dbReference>
<evidence type="ECO:0000313" key="3">
    <source>
        <dbReference type="Proteomes" id="UP000244962"/>
    </source>
</evidence>
<dbReference type="GO" id="GO:0047974">
    <property type="term" value="F:guanosine deaminase activity"/>
    <property type="evidence" value="ECO:0007669"/>
    <property type="project" value="TreeGrafter"/>
</dbReference>
<dbReference type="Pfam" id="PF00383">
    <property type="entry name" value="dCMP_cyt_deam_1"/>
    <property type="match status" value="1"/>
</dbReference>
<dbReference type="EMBL" id="QEFB01000013">
    <property type="protein sequence ID" value="PWC06493.1"/>
    <property type="molecule type" value="Genomic_DNA"/>
</dbReference>
<comment type="caution">
    <text evidence="2">The sequence shown here is derived from an EMBL/GenBank/DDBJ whole genome shotgun (WGS) entry which is preliminary data.</text>
</comment>
<sequence>MSESGDRAASAFLNQAVALAVENVTAGGGPFGAVVVTAEGSVYTGTNQVTTLNDPTAHAEVMAIRRACVELGTFDLTGATLYTSCEPCPLCVAASLWAHIDTVVFAADRFDADRAGFADKRFDDHFDKVAPAIAVTPGVVEQPLAPFEAWAAKADRTEY</sequence>
<proteinExistence type="predicted"/>
<reference evidence="3" key="1">
    <citation type="submission" date="2018-04" db="EMBL/GenBank/DDBJ databases">
        <authorList>
            <person name="Liu S."/>
            <person name="Wang Z."/>
            <person name="Li J."/>
        </authorList>
    </citation>
    <scope>NUCLEOTIDE SEQUENCE [LARGE SCALE GENOMIC DNA]</scope>
    <source>
        <strain evidence="3">622</strain>
    </source>
</reference>
<dbReference type="SUPFAM" id="SSF53927">
    <property type="entry name" value="Cytidine deaminase-like"/>
    <property type="match status" value="1"/>
</dbReference>
<dbReference type="CDD" id="cd01285">
    <property type="entry name" value="nucleoside_deaminase"/>
    <property type="match status" value="1"/>
</dbReference>
<keyword evidence="3" id="KW-1185">Reference proteome</keyword>
<accession>A0A2U1TCI4</accession>
<dbReference type="Proteomes" id="UP000244962">
    <property type="component" value="Unassembled WGS sequence"/>
</dbReference>
<dbReference type="PROSITE" id="PS51747">
    <property type="entry name" value="CYT_DCMP_DEAMINASES_2"/>
    <property type="match status" value="1"/>
</dbReference>